<dbReference type="Gene3D" id="3.20.20.20">
    <property type="entry name" value="Dihydropteroate synthase-like"/>
    <property type="match status" value="1"/>
</dbReference>
<dbReference type="OrthoDB" id="371861at2157"/>
<evidence type="ECO:0000313" key="3">
    <source>
        <dbReference type="Proteomes" id="UP000183894"/>
    </source>
</evidence>
<name>A0A1H7S2E9_HALLR</name>
<dbReference type="AlphaFoldDB" id="A0A1H7S2E9"/>
<dbReference type="PANTHER" id="PTHR20941:SF1">
    <property type="entry name" value="FOLIC ACID SYNTHESIS PROTEIN FOL1"/>
    <property type="match status" value="1"/>
</dbReference>
<protein>
    <submittedName>
        <fullName evidence="2">Dihydropteroate synthase</fullName>
    </submittedName>
</protein>
<dbReference type="SUPFAM" id="SSF51717">
    <property type="entry name" value="Dihydropteroate synthetase-like"/>
    <property type="match status" value="1"/>
</dbReference>
<evidence type="ECO:0000313" key="2">
    <source>
        <dbReference type="EMBL" id="SEL66528.1"/>
    </source>
</evidence>
<dbReference type="Pfam" id="PF00809">
    <property type="entry name" value="Pterin_bind"/>
    <property type="match status" value="1"/>
</dbReference>
<dbReference type="InterPro" id="IPR011005">
    <property type="entry name" value="Dihydropteroate_synth-like_sf"/>
</dbReference>
<dbReference type="Proteomes" id="UP000183894">
    <property type="component" value="Unassembled WGS sequence"/>
</dbReference>
<dbReference type="InterPro" id="IPR000489">
    <property type="entry name" value="Pterin-binding_dom"/>
</dbReference>
<dbReference type="GO" id="GO:0004156">
    <property type="term" value="F:dihydropteroate synthase activity"/>
    <property type="evidence" value="ECO:0007669"/>
    <property type="project" value="TreeGrafter"/>
</dbReference>
<proteinExistence type="predicted"/>
<gene>
    <name evidence="2" type="ORF">SAMN04488691_106255</name>
</gene>
<dbReference type="EMBL" id="FOAD01000006">
    <property type="protein sequence ID" value="SEL66528.1"/>
    <property type="molecule type" value="Genomic_DNA"/>
</dbReference>
<dbReference type="PANTHER" id="PTHR20941">
    <property type="entry name" value="FOLATE SYNTHESIS PROTEINS"/>
    <property type="match status" value="1"/>
</dbReference>
<dbReference type="InterPro" id="IPR045031">
    <property type="entry name" value="DHP_synth-like"/>
</dbReference>
<feature type="domain" description="Pterin-binding" evidence="1">
    <location>
        <begin position="17"/>
        <end position="263"/>
    </location>
</feature>
<evidence type="ECO:0000259" key="1">
    <source>
        <dbReference type="PROSITE" id="PS50972"/>
    </source>
</evidence>
<sequence>MRTVELGDFTVGDGYRPRIMGVLNMSPSSGWKPSMHAEVEDAARFAEDELIGEGADIVDIGLQSANIKYDVLPAEKELERLDKAVAVIDEIGDDAVFSIETRYADVAEEALTRGFDIVNDVAGFADPRMREVCEDYDVPNIKMASPPDLQNPGAVISMEETFAALERGGFTDKTILDPSFGKWTPEKTFADDRERFRRLREFRAFNRPILTATNREDFLGDIAGRMENEDQLPVSLAAATMEVERGAHIIRTHDVAETRDVALVAHALGTDRLVDDDTVRVVEYTDISRREAEKQLAMRGGDDASAATGVSLSFVAEGLEQRDIDALESVCVEYDVPLAPSESAGVFLSGSVAVLTQVADEISGASDNLTELAGSIRRAATKYADR</sequence>
<dbReference type="PROSITE" id="PS50972">
    <property type="entry name" value="PTERIN_BINDING"/>
    <property type="match status" value="1"/>
</dbReference>
<dbReference type="GO" id="GO:0046654">
    <property type="term" value="P:tetrahydrofolate biosynthetic process"/>
    <property type="evidence" value="ECO:0007669"/>
    <property type="project" value="TreeGrafter"/>
</dbReference>
<reference evidence="2 3" key="1">
    <citation type="submission" date="2016-10" db="EMBL/GenBank/DDBJ databases">
        <authorList>
            <person name="de Groot N.N."/>
        </authorList>
    </citation>
    <scope>NUCLEOTIDE SEQUENCE [LARGE SCALE GENOMIC DNA]</scope>
    <source>
        <strain evidence="2 3">CDM_5</strain>
    </source>
</reference>
<dbReference type="RefSeq" id="WP_074795167.1">
    <property type="nucleotide sequence ID" value="NZ_FOAD01000006.1"/>
</dbReference>
<organism evidence="2 3">
    <name type="scientific">Haloferax larsenii</name>
    <dbReference type="NCBI Taxonomy" id="302484"/>
    <lineage>
        <taxon>Archaea</taxon>
        <taxon>Methanobacteriati</taxon>
        <taxon>Methanobacteriota</taxon>
        <taxon>Stenosarchaea group</taxon>
        <taxon>Halobacteria</taxon>
        <taxon>Halobacteriales</taxon>
        <taxon>Haloferacaceae</taxon>
        <taxon>Haloferax</taxon>
    </lineage>
</organism>
<accession>A0A1H7S2E9</accession>